<dbReference type="PANTHER" id="PTHR30506:SF3">
    <property type="entry name" value="UPF0126 INNER MEMBRANE PROTEIN YADS-RELATED"/>
    <property type="match status" value="1"/>
</dbReference>
<dbReference type="Proteomes" id="UP000240708">
    <property type="component" value="Unassembled WGS sequence"/>
</dbReference>
<feature type="transmembrane region" description="Helical" evidence="7">
    <location>
        <begin position="52"/>
        <end position="73"/>
    </location>
</feature>
<feature type="transmembrane region" description="Helical" evidence="7">
    <location>
        <begin position="25"/>
        <end position="45"/>
    </location>
</feature>
<keyword evidence="4 7" id="KW-0812">Transmembrane</keyword>
<keyword evidence="5 7" id="KW-1133">Transmembrane helix</keyword>
<protein>
    <submittedName>
        <fullName evidence="9">Putative membrane protein YeiH</fullName>
    </submittedName>
</protein>
<evidence type="ECO:0000259" key="8">
    <source>
        <dbReference type="Pfam" id="PF03458"/>
    </source>
</evidence>
<evidence type="ECO:0000313" key="9">
    <source>
        <dbReference type="EMBL" id="PSL04493.1"/>
    </source>
</evidence>
<reference evidence="9 10" key="1">
    <citation type="submission" date="2018-03" db="EMBL/GenBank/DDBJ databases">
        <title>Genomic Encyclopedia of Archaeal and Bacterial Type Strains, Phase II (KMG-II): from individual species to whole genera.</title>
        <authorList>
            <person name="Goeker M."/>
        </authorList>
    </citation>
    <scope>NUCLEOTIDE SEQUENCE [LARGE SCALE GENOMIC DNA]</scope>
    <source>
        <strain evidence="9 10">DSM 28057</strain>
    </source>
</reference>
<accession>A0A2P8E4V9</accession>
<evidence type="ECO:0000256" key="5">
    <source>
        <dbReference type="ARBA" id="ARBA00022989"/>
    </source>
</evidence>
<evidence type="ECO:0000256" key="6">
    <source>
        <dbReference type="ARBA" id="ARBA00023136"/>
    </source>
</evidence>
<evidence type="ECO:0000313" key="10">
    <source>
        <dbReference type="Proteomes" id="UP000240708"/>
    </source>
</evidence>
<evidence type="ECO:0000256" key="4">
    <source>
        <dbReference type="ARBA" id="ARBA00022692"/>
    </source>
</evidence>
<comment type="similarity">
    <text evidence="2">Belongs to the UPF0126 family.</text>
</comment>
<dbReference type="GO" id="GO:0005886">
    <property type="term" value="C:plasma membrane"/>
    <property type="evidence" value="ECO:0007669"/>
    <property type="project" value="UniProtKB-SubCell"/>
</dbReference>
<keyword evidence="10" id="KW-1185">Reference proteome</keyword>
<feature type="transmembrane region" description="Helical" evidence="7">
    <location>
        <begin position="195"/>
        <end position="212"/>
    </location>
</feature>
<feature type="domain" description="Glycine transporter" evidence="8">
    <location>
        <begin position="29"/>
        <end position="101"/>
    </location>
</feature>
<keyword evidence="6 7" id="KW-0472">Membrane</keyword>
<keyword evidence="3" id="KW-1003">Cell membrane</keyword>
<evidence type="ECO:0000256" key="1">
    <source>
        <dbReference type="ARBA" id="ARBA00004651"/>
    </source>
</evidence>
<organism evidence="9 10">
    <name type="scientific">Cecembia rubra</name>
    <dbReference type="NCBI Taxonomy" id="1485585"/>
    <lineage>
        <taxon>Bacteria</taxon>
        <taxon>Pseudomonadati</taxon>
        <taxon>Bacteroidota</taxon>
        <taxon>Cytophagia</taxon>
        <taxon>Cytophagales</taxon>
        <taxon>Cyclobacteriaceae</taxon>
        <taxon>Cecembia</taxon>
    </lineage>
</organism>
<evidence type="ECO:0000256" key="2">
    <source>
        <dbReference type="ARBA" id="ARBA00008193"/>
    </source>
</evidence>
<evidence type="ECO:0000256" key="3">
    <source>
        <dbReference type="ARBA" id="ARBA00022475"/>
    </source>
</evidence>
<proteinExistence type="inferred from homology"/>
<feature type="transmembrane region" description="Helical" evidence="7">
    <location>
        <begin position="171"/>
        <end position="189"/>
    </location>
</feature>
<dbReference type="Pfam" id="PF03458">
    <property type="entry name" value="Gly_transporter"/>
    <property type="match status" value="2"/>
</dbReference>
<feature type="transmembrane region" description="Helical" evidence="7">
    <location>
        <begin position="113"/>
        <end position="134"/>
    </location>
</feature>
<dbReference type="PANTHER" id="PTHR30506">
    <property type="entry name" value="INNER MEMBRANE PROTEIN"/>
    <property type="match status" value="1"/>
</dbReference>
<comment type="subcellular location">
    <subcellularLocation>
        <location evidence="1">Cell membrane</location>
        <topology evidence="1">Multi-pass membrane protein</topology>
    </subcellularLocation>
</comment>
<dbReference type="EMBL" id="PYGF01000005">
    <property type="protein sequence ID" value="PSL04493.1"/>
    <property type="molecule type" value="Genomic_DNA"/>
</dbReference>
<feature type="domain" description="Glycine transporter" evidence="8">
    <location>
        <begin position="114"/>
        <end position="186"/>
    </location>
</feature>
<feature type="transmembrane region" description="Helical" evidence="7">
    <location>
        <begin position="79"/>
        <end position="101"/>
    </location>
</feature>
<dbReference type="AlphaFoldDB" id="A0A2P8E4V9"/>
<name>A0A2P8E4V9_9BACT</name>
<comment type="caution">
    <text evidence="9">The sequence shown here is derived from an EMBL/GenBank/DDBJ whole genome shotgun (WGS) entry which is preliminary data.</text>
</comment>
<evidence type="ECO:0000256" key="7">
    <source>
        <dbReference type="SAM" id="Phobius"/>
    </source>
</evidence>
<gene>
    <name evidence="9" type="ORF">CLV48_105238</name>
</gene>
<dbReference type="InterPro" id="IPR005115">
    <property type="entry name" value="Gly_transporter"/>
</dbReference>
<sequence length="222" mass="24492">MGENSSSFLRSNLNSIQQIIKIMDIQYPLELIGTFVFAISGALAVRDKEHDLFGAGFTGFITAIGGGTLRDVLLGSYPLVWIGDVYFLYAILLGVLAAFVFPRFLIKLRKTMFLFDTIGIGFFTVLGVEKALAFGVRPEIAAIMGMFTAVMGGVIRDTLVNEIPILFRKEIYASACLTGAILYLLLNYSGLERDYNLLISISVIISIRLVAVKYKLSLPRLE</sequence>